<evidence type="ECO:0000313" key="2">
    <source>
        <dbReference type="EMBL" id="QSQ08328.1"/>
    </source>
</evidence>
<name>A0A8A0RL40_9FIRM</name>
<dbReference type="Proteomes" id="UP000662904">
    <property type="component" value="Chromosome"/>
</dbReference>
<evidence type="ECO:0000256" key="1">
    <source>
        <dbReference type="SAM" id="Coils"/>
    </source>
</evidence>
<dbReference type="EMBL" id="CP059066">
    <property type="protein sequence ID" value="QSQ08328.1"/>
    <property type="molecule type" value="Genomic_DNA"/>
</dbReference>
<protein>
    <submittedName>
        <fullName evidence="2">Uncharacterized protein</fullName>
    </submittedName>
</protein>
<feature type="coiled-coil region" evidence="1">
    <location>
        <begin position="45"/>
        <end position="75"/>
    </location>
</feature>
<accession>A0A8A0RL40</accession>
<dbReference type="AlphaFoldDB" id="A0A8A0RL40"/>
<organism evidence="2 3">
    <name type="scientific">Koleobacter methoxysyntrophicus</name>
    <dbReference type="NCBI Taxonomy" id="2751313"/>
    <lineage>
        <taxon>Bacteria</taxon>
        <taxon>Bacillati</taxon>
        <taxon>Bacillota</taxon>
        <taxon>Clostridia</taxon>
        <taxon>Koleobacterales</taxon>
        <taxon>Koleobacteraceae</taxon>
        <taxon>Koleobacter</taxon>
    </lineage>
</organism>
<gene>
    <name evidence="2" type="ORF">H0A61_00650</name>
</gene>
<keyword evidence="3" id="KW-1185">Reference proteome</keyword>
<sequence length="77" mass="9243">MGFTRRHRRIKEVHDRNIDDPVEDELNDSTAYGEVMSSLFGWTSSEEQEERVEHLNELSRELAREKRQKQLKNKKKT</sequence>
<evidence type="ECO:0000313" key="3">
    <source>
        <dbReference type="Proteomes" id="UP000662904"/>
    </source>
</evidence>
<reference evidence="2" key="1">
    <citation type="submission" date="2020-07" db="EMBL/GenBank/DDBJ databases">
        <title>Koleobacter methoxysyntrophicus gen. nov., sp. nov., a novel anaerobic bacterium isolated from deep subsurface oil field and proposal of Koleobacterales ord. nov. in the phylum Firmicutes.</title>
        <authorList>
            <person name="Sakamoto S."/>
            <person name="Tamaki H."/>
        </authorList>
    </citation>
    <scope>NUCLEOTIDE SEQUENCE</scope>
    <source>
        <strain evidence="2">NRmbB1</strain>
    </source>
</reference>
<dbReference type="KEGG" id="kme:H0A61_00650"/>
<dbReference type="RefSeq" id="WP_206708546.1">
    <property type="nucleotide sequence ID" value="NZ_CP059066.1"/>
</dbReference>
<keyword evidence="1" id="KW-0175">Coiled coil</keyword>
<proteinExistence type="predicted"/>